<reference evidence="2" key="1">
    <citation type="journal article" date="2018" name="Genome Biol. Evol.">
        <title>Genomics and development of Lentinus tigrinus, a white-rot wood-decaying mushroom with dimorphic fruiting bodies.</title>
        <authorList>
            <person name="Wu B."/>
            <person name="Xu Z."/>
            <person name="Knudson A."/>
            <person name="Carlson A."/>
            <person name="Chen N."/>
            <person name="Kovaka S."/>
            <person name="LaButti K."/>
            <person name="Lipzen A."/>
            <person name="Pennachio C."/>
            <person name="Riley R."/>
            <person name="Schakwitz W."/>
            <person name="Umezawa K."/>
            <person name="Ohm R.A."/>
            <person name="Grigoriev I.V."/>
            <person name="Nagy L.G."/>
            <person name="Gibbons J."/>
            <person name="Hibbett D."/>
        </authorList>
    </citation>
    <scope>NUCLEOTIDE SEQUENCE [LARGE SCALE GENOMIC DNA]</scope>
    <source>
        <strain evidence="2">ALCF2SS1-6</strain>
    </source>
</reference>
<organism evidence="2 3">
    <name type="scientific">Lentinus tigrinus ALCF2SS1-6</name>
    <dbReference type="NCBI Taxonomy" id="1328759"/>
    <lineage>
        <taxon>Eukaryota</taxon>
        <taxon>Fungi</taxon>
        <taxon>Dikarya</taxon>
        <taxon>Basidiomycota</taxon>
        <taxon>Agaricomycotina</taxon>
        <taxon>Agaricomycetes</taxon>
        <taxon>Polyporales</taxon>
        <taxon>Polyporaceae</taxon>
        <taxon>Lentinus</taxon>
    </lineage>
</organism>
<accession>A0A5C2SFA6</accession>
<dbReference type="Proteomes" id="UP000313359">
    <property type="component" value="Unassembled WGS sequence"/>
</dbReference>
<feature type="chain" id="PRO_5023011923" evidence="1">
    <location>
        <begin position="23"/>
        <end position="102"/>
    </location>
</feature>
<dbReference type="AlphaFoldDB" id="A0A5C2SFA6"/>
<protein>
    <submittedName>
        <fullName evidence="2">Uncharacterized protein</fullName>
    </submittedName>
</protein>
<evidence type="ECO:0000313" key="3">
    <source>
        <dbReference type="Proteomes" id="UP000313359"/>
    </source>
</evidence>
<sequence length="102" mass="11253">MQFSTLLTIASVALSATLGASAAQGAHMTTLWVPTATVVQTNTYTGTRVEQVWTTVPPYEWETTFPITWTATQTATQYKPVVTMVDEASGPERRHPRDFEMS</sequence>
<evidence type="ECO:0000313" key="2">
    <source>
        <dbReference type="EMBL" id="RPD60026.1"/>
    </source>
</evidence>
<gene>
    <name evidence="2" type="ORF">L227DRAFT_563688</name>
</gene>
<proteinExistence type="predicted"/>
<evidence type="ECO:0000256" key="1">
    <source>
        <dbReference type="SAM" id="SignalP"/>
    </source>
</evidence>
<name>A0A5C2SFA6_9APHY</name>
<feature type="signal peptide" evidence="1">
    <location>
        <begin position="1"/>
        <end position="22"/>
    </location>
</feature>
<keyword evidence="1" id="KW-0732">Signal</keyword>
<keyword evidence="3" id="KW-1185">Reference proteome</keyword>
<dbReference type="EMBL" id="ML122267">
    <property type="protein sequence ID" value="RPD60026.1"/>
    <property type="molecule type" value="Genomic_DNA"/>
</dbReference>
<dbReference type="OrthoDB" id="2729292at2759"/>